<accession>A0A7Z0NC11</accession>
<proteinExistence type="inferred from homology"/>
<evidence type="ECO:0000313" key="7">
    <source>
        <dbReference type="Proteomes" id="UP000520876"/>
    </source>
</evidence>
<dbReference type="Pfam" id="PF03466">
    <property type="entry name" value="LysR_substrate"/>
    <property type="match status" value="1"/>
</dbReference>
<dbReference type="InterPro" id="IPR000847">
    <property type="entry name" value="LysR_HTH_N"/>
</dbReference>
<dbReference type="Gene3D" id="1.10.10.10">
    <property type="entry name" value="Winged helix-like DNA-binding domain superfamily/Winged helix DNA-binding domain"/>
    <property type="match status" value="1"/>
</dbReference>
<dbReference type="Proteomes" id="UP000520876">
    <property type="component" value="Unassembled WGS sequence"/>
</dbReference>
<keyword evidence="2" id="KW-0805">Transcription regulation</keyword>
<comment type="similarity">
    <text evidence="1">Belongs to the LysR transcriptional regulatory family.</text>
</comment>
<dbReference type="GO" id="GO:0003677">
    <property type="term" value="F:DNA binding"/>
    <property type="evidence" value="ECO:0007669"/>
    <property type="project" value="UniProtKB-KW"/>
</dbReference>
<dbReference type="PROSITE" id="PS50931">
    <property type="entry name" value="HTH_LYSR"/>
    <property type="match status" value="1"/>
</dbReference>
<organism evidence="6 7">
    <name type="scientific">Vreelandella sedimenti</name>
    <dbReference type="NCBI Taxonomy" id="2729618"/>
    <lineage>
        <taxon>Bacteria</taxon>
        <taxon>Pseudomonadati</taxon>
        <taxon>Pseudomonadota</taxon>
        <taxon>Gammaproteobacteria</taxon>
        <taxon>Oceanospirillales</taxon>
        <taxon>Halomonadaceae</taxon>
        <taxon>Vreelandella</taxon>
    </lineage>
</organism>
<dbReference type="InterPro" id="IPR036390">
    <property type="entry name" value="WH_DNA-bd_sf"/>
</dbReference>
<dbReference type="GO" id="GO:0005829">
    <property type="term" value="C:cytosol"/>
    <property type="evidence" value="ECO:0007669"/>
    <property type="project" value="TreeGrafter"/>
</dbReference>
<dbReference type="GO" id="GO:0003700">
    <property type="term" value="F:DNA-binding transcription factor activity"/>
    <property type="evidence" value="ECO:0007669"/>
    <property type="project" value="InterPro"/>
</dbReference>
<dbReference type="InterPro" id="IPR036388">
    <property type="entry name" value="WH-like_DNA-bd_sf"/>
</dbReference>
<dbReference type="EMBL" id="JACCGK010000025">
    <property type="protein sequence ID" value="NYT74989.1"/>
    <property type="molecule type" value="Genomic_DNA"/>
</dbReference>
<dbReference type="FunFam" id="1.10.10.10:FF:000001">
    <property type="entry name" value="LysR family transcriptional regulator"/>
    <property type="match status" value="1"/>
</dbReference>
<dbReference type="Gene3D" id="3.40.190.290">
    <property type="match status" value="1"/>
</dbReference>
<gene>
    <name evidence="6" type="ORF">HZU72_21615</name>
</gene>
<name>A0A7Z0NC11_9GAMM</name>
<evidence type="ECO:0000256" key="3">
    <source>
        <dbReference type="ARBA" id="ARBA00023125"/>
    </source>
</evidence>
<dbReference type="PANTHER" id="PTHR30419">
    <property type="entry name" value="HTH-TYPE TRANSCRIPTIONAL REGULATOR YBHD"/>
    <property type="match status" value="1"/>
</dbReference>
<dbReference type="SUPFAM" id="SSF46785">
    <property type="entry name" value="Winged helix' DNA-binding domain"/>
    <property type="match status" value="1"/>
</dbReference>
<evidence type="ECO:0000313" key="6">
    <source>
        <dbReference type="EMBL" id="NYT74989.1"/>
    </source>
</evidence>
<evidence type="ECO:0000259" key="5">
    <source>
        <dbReference type="PROSITE" id="PS50931"/>
    </source>
</evidence>
<reference evidence="6 7" key="1">
    <citation type="submission" date="2020-07" db="EMBL/GenBank/DDBJ databases">
        <title>Halomonas sp. QX-2 draft genome sequence.</title>
        <authorList>
            <person name="Qiu X."/>
        </authorList>
    </citation>
    <scope>NUCLEOTIDE SEQUENCE [LARGE SCALE GENOMIC DNA]</scope>
    <source>
        <strain evidence="6 7">QX-2</strain>
    </source>
</reference>
<dbReference type="SUPFAM" id="SSF53850">
    <property type="entry name" value="Periplasmic binding protein-like II"/>
    <property type="match status" value="1"/>
</dbReference>
<evidence type="ECO:0000256" key="4">
    <source>
        <dbReference type="ARBA" id="ARBA00023163"/>
    </source>
</evidence>
<dbReference type="Pfam" id="PF00126">
    <property type="entry name" value="HTH_1"/>
    <property type="match status" value="1"/>
</dbReference>
<dbReference type="AlphaFoldDB" id="A0A7Z0NC11"/>
<keyword evidence="3" id="KW-0238">DNA-binding</keyword>
<evidence type="ECO:0000256" key="1">
    <source>
        <dbReference type="ARBA" id="ARBA00009437"/>
    </source>
</evidence>
<dbReference type="RefSeq" id="WP_180095801.1">
    <property type="nucleotide sequence ID" value="NZ_JACCGK010000025.1"/>
</dbReference>
<comment type="caution">
    <text evidence="6">The sequence shown here is derived from an EMBL/GenBank/DDBJ whole genome shotgun (WGS) entry which is preliminary data.</text>
</comment>
<dbReference type="InterPro" id="IPR050950">
    <property type="entry name" value="HTH-type_LysR_regulators"/>
</dbReference>
<keyword evidence="4" id="KW-0804">Transcription</keyword>
<feature type="domain" description="HTH lysR-type" evidence="5">
    <location>
        <begin position="11"/>
        <end position="68"/>
    </location>
</feature>
<protein>
    <submittedName>
        <fullName evidence="6">LysR family transcriptional regulator</fullName>
    </submittedName>
</protein>
<keyword evidence="7" id="KW-1185">Reference proteome</keyword>
<dbReference type="PRINTS" id="PR00039">
    <property type="entry name" value="HTHLYSR"/>
</dbReference>
<dbReference type="InterPro" id="IPR005119">
    <property type="entry name" value="LysR_subst-bd"/>
</dbReference>
<evidence type="ECO:0000256" key="2">
    <source>
        <dbReference type="ARBA" id="ARBA00023015"/>
    </source>
</evidence>
<sequence>MALNPETISPTIFRRLDTFIAVAETLSFRRAAEMLSRSQPAVTSQINQLENALGVKLLVRSTRQVRLTTAGAELLERGKRLLAESERLMRDIHAQAGLLTGQVVVSFSPTIAMSLAPKVLATFESEHPGIRVLLREELAPQMLEAILNGSVDVGIGPYQPTTDKLAFNPIFDQEFSLIVREDHPLAIRGHARIRDLANINLLCSSVGTTAREVLENAAKAEGIAIMPKYEALQYPTLFALAAAGFGGTVMPAVDTKILNAMGLRAVPFRGKCLVRPIGIITRRDEALAPGPQAFVRLLLLTAEQEGQHLAG</sequence>